<dbReference type="AlphaFoldDB" id="A0A9N9DPJ0"/>
<sequence>MELAYFDDPLINKNLENAQAVAELVEDCKKAEAATKKDEALLNKIALQQTNRTLAYKVVNFREARVEEKRNERVKKIEEEITNNNIKRAANDKLIRGFRERLTEAVEEKGRAEVIYKSRANLRSLLTGA</sequence>
<gene>
    <name evidence="1" type="ORF">AGERDE_LOCUS11078</name>
</gene>
<name>A0A9N9DPJ0_9GLOM</name>
<accession>A0A9N9DPJ0</accession>
<dbReference type="EMBL" id="CAJVPL010004125">
    <property type="protein sequence ID" value="CAG8643323.1"/>
    <property type="molecule type" value="Genomic_DNA"/>
</dbReference>
<dbReference type="Proteomes" id="UP000789831">
    <property type="component" value="Unassembled WGS sequence"/>
</dbReference>
<keyword evidence="2" id="KW-1185">Reference proteome</keyword>
<proteinExistence type="predicted"/>
<evidence type="ECO:0000313" key="2">
    <source>
        <dbReference type="Proteomes" id="UP000789831"/>
    </source>
</evidence>
<feature type="non-terminal residue" evidence="1">
    <location>
        <position position="129"/>
    </location>
</feature>
<organism evidence="1 2">
    <name type="scientific">Ambispora gerdemannii</name>
    <dbReference type="NCBI Taxonomy" id="144530"/>
    <lineage>
        <taxon>Eukaryota</taxon>
        <taxon>Fungi</taxon>
        <taxon>Fungi incertae sedis</taxon>
        <taxon>Mucoromycota</taxon>
        <taxon>Glomeromycotina</taxon>
        <taxon>Glomeromycetes</taxon>
        <taxon>Archaeosporales</taxon>
        <taxon>Ambisporaceae</taxon>
        <taxon>Ambispora</taxon>
    </lineage>
</organism>
<reference evidence="1" key="1">
    <citation type="submission" date="2021-06" db="EMBL/GenBank/DDBJ databases">
        <authorList>
            <person name="Kallberg Y."/>
            <person name="Tangrot J."/>
            <person name="Rosling A."/>
        </authorList>
    </citation>
    <scope>NUCLEOTIDE SEQUENCE</scope>
    <source>
        <strain evidence="1">MT106</strain>
    </source>
</reference>
<comment type="caution">
    <text evidence="1">The sequence shown here is derived from an EMBL/GenBank/DDBJ whole genome shotgun (WGS) entry which is preliminary data.</text>
</comment>
<evidence type="ECO:0000313" key="1">
    <source>
        <dbReference type="EMBL" id="CAG8643323.1"/>
    </source>
</evidence>
<protein>
    <submittedName>
        <fullName evidence="1">3467_t:CDS:1</fullName>
    </submittedName>
</protein>